<organism evidence="3 4">
    <name type="scientific">Allocoleopsis franciscana PCC 7113</name>
    <dbReference type="NCBI Taxonomy" id="1173027"/>
    <lineage>
        <taxon>Bacteria</taxon>
        <taxon>Bacillati</taxon>
        <taxon>Cyanobacteriota</taxon>
        <taxon>Cyanophyceae</taxon>
        <taxon>Coleofasciculales</taxon>
        <taxon>Coleofasciculaceae</taxon>
        <taxon>Allocoleopsis</taxon>
        <taxon>Allocoleopsis franciscana</taxon>
    </lineage>
</organism>
<accession>K9WGJ3</accession>
<feature type="region of interest" description="Disordered" evidence="1">
    <location>
        <begin position="148"/>
        <end position="169"/>
    </location>
</feature>
<evidence type="ECO:0000313" key="3">
    <source>
        <dbReference type="EMBL" id="AFZ19318.1"/>
    </source>
</evidence>
<dbReference type="RefSeq" id="WP_015183460.1">
    <property type="nucleotide sequence ID" value="NC_019738.1"/>
</dbReference>
<dbReference type="HOGENOM" id="CLU_1626324_0_0_3"/>
<proteinExistence type="predicted"/>
<feature type="compositionally biased region" description="Polar residues" evidence="1">
    <location>
        <begin position="58"/>
        <end position="67"/>
    </location>
</feature>
<gene>
    <name evidence="3" type="ORF">Mic7113_3594</name>
</gene>
<sequence>MNTIYPKPRKYLRPTALLLSVLLGVPFFAGCASDTRTTPPPPVDDTRSGAQTYPAPGNQPQARTGNPPQAKKGISTGQKVAILAGAAALYYLYNRHKNKQEQGAQGKYYLSKNGRVYYRDAQNRAHWVTPPPGGIQVPESEAQQYRDFQGYNNQPTGRDLTDLVPSGAQ</sequence>
<keyword evidence="4" id="KW-1185">Reference proteome</keyword>
<keyword evidence="2" id="KW-0732">Signal</keyword>
<dbReference type="OrthoDB" id="511379at2"/>
<dbReference type="AlphaFoldDB" id="K9WGJ3"/>
<protein>
    <recommendedName>
        <fullName evidence="5">Lipoprotein</fullName>
    </recommendedName>
</protein>
<feature type="region of interest" description="Disordered" evidence="1">
    <location>
        <begin position="33"/>
        <end position="75"/>
    </location>
</feature>
<dbReference type="PATRIC" id="fig|1173027.3.peg.3954"/>
<reference evidence="3 4" key="1">
    <citation type="submission" date="2012-06" db="EMBL/GenBank/DDBJ databases">
        <title>Finished chromosome of genome of Microcoleus sp. PCC 7113.</title>
        <authorList>
            <consortium name="US DOE Joint Genome Institute"/>
            <person name="Gugger M."/>
            <person name="Coursin T."/>
            <person name="Rippka R."/>
            <person name="Tandeau De Marsac N."/>
            <person name="Huntemann M."/>
            <person name="Wei C.-L."/>
            <person name="Han J."/>
            <person name="Detter J.C."/>
            <person name="Han C."/>
            <person name="Tapia R."/>
            <person name="Chen A."/>
            <person name="Kyrpides N."/>
            <person name="Mavromatis K."/>
            <person name="Markowitz V."/>
            <person name="Szeto E."/>
            <person name="Ivanova N."/>
            <person name="Pagani I."/>
            <person name="Pati A."/>
            <person name="Goodwin L."/>
            <person name="Nordberg H.P."/>
            <person name="Cantor M.N."/>
            <person name="Hua S.X."/>
            <person name="Woyke T."/>
            <person name="Kerfeld C.A."/>
        </authorList>
    </citation>
    <scope>NUCLEOTIDE SEQUENCE [LARGE SCALE GENOMIC DNA]</scope>
    <source>
        <strain evidence="3 4">PCC 7113</strain>
    </source>
</reference>
<evidence type="ECO:0000256" key="1">
    <source>
        <dbReference type="SAM" id="MobiDB-lite"/>
    </source>
</evidence>
<feature type="chain" id="PRO_5003937948" description="Lipoprotein" evidence="2">
    <location>
        <begin position="30"/>
        <end position="169"/>
    </location>
</feature>
<dbReference type="eggNOG" id="ENOG5030PXG">
    <property type="taxonomic scope" value="Bacteria"/>
</dbReference>
<dbReference type="EMBL" id="CP003630">
    <property type="protein sequence ID" value="AFZ19318.1"/>
    <property type="molecule type" value="Genomic_DNA"/>
</dbReference>
<dbReference type="PROSITE" id="PS51257">
    <property type="entry name" value="PROKAR_LIPOPROTEIN"/>
    <property type="match status" value="1"/>
</dbReference>
<evidence type="ECO:0008006" key="5">
    <source>
        <dbReference type="Google" id="ProtNLM"/>
    </source>
</evidence>
<name>K9WGJ3_9CYAN</name>
<evidence type="ECO:0000256" key="2">
    <source>
        <dbReference type="SAM" id="SignalP"/>
    </source>
</evidence>
<dbReference type="KEGG" id="mic:Mic7113_3594"/>
<evidence type="ECO:0000313" key="4">
    <source>
        <dbReference type="Proteomes" id="UP000010471"/>
    </source>
</evidence>
<feature type="signal peptide" evidence="2">
    <location>
        <begin position="1"/>
        <end position="29"/>
    </location>
</feature>
<dbReference type="Proteomes" id="UP000010471">
    <property type="component" value="Chromosome"/>
</dbReference>